<dbReference type="Gene3D" id="3.40.800.10">
    <property type="entry name" value="Ureohydrolase domain"/>
    <property type="match status" value="1"/>
</dbReference>
<comment type="caution">
    <text evidence="5">The sequence shown here is derived from an EMBL/GenBank/DDBJ whole genome shotgun (WGS) entry which is preliminary data.</text>
</comment>
<dbReference type="InterPro" id="IPR006035">
    <property type="entry name" value="Ureohydrolase"/>
</dbReference>
<evidence type="ECO:0000256" key="2">
    <source>
        <dbReference type="ARBA" id="ARBA00022723"/>
    </source>
</evidence>
<dbReference type="NCBIfam" id="TIGR01230">
    <property type="entry name" value="agmatinase"/>
    <property type="match status" value="1"/>
</dbReference>
<dbReference type="InterPro" id="IPR005925">
    <property type="entry name" value="Agmatinase-rel"/>
</dbReference>
<protein>
    <submittedName>
        <fullName evidence="5">Agmatinase</fullName>
        <ecNumber evidence="5">3.5.3.11</ecNumber>
    </submittedName>
</protein>
<name>A0AA43XNI1_9CLOT</name>
<feature type="binding site" evidence="4">
    <location>
        <position position="234"/>
    </location>
    <ligand>
        <name>Mn(2+)</name>
        <dbReference type="ChEBI" id="CHEBI:29035"/>
        <label>2</label>
    </ligand>
</feature>
<sequence length="321" mass="35922">MKIGELTETIAQQKKLWAGLNDPEGLMGEVDAALFGIPYDGGVSFRGGAAKGPQSVREITYTIAKTTEHLESFEGFRIRDLGDFYGGDRNRVFEDVRNLVETLIKKNQFFTMIGGDHSTTIPVLQGIDRAVGEEFGIIHIDAHLDLCDKMDGDSLSHGSTQRRALELDHISGMENLMFLGIRSIEDQEYDFLKDQNPSIITAYRMNQMGIKKVLEQVHEQMKNYKQIYVTIDIDALDPGFAAGTGTPQFGGLNSRQMLDLLMGIFELPILGFDVVEIAPELDPAKTASFAGRKIITECFGHHWRKTRGDKVLAKDRLHDRK</sequence>
<dbReference type="AlphaFoldDB" id="A0AA43XNI1"/>
<evidence type="ECO:0000256" key="4">
    <source>
        <dbReference type="PIRSR" id="PIRSR036979-1"/>
    </source>
</evidence>
<dbReference type="GO" id="GO:0046872">
    <property type="term" value="F:metal ion binding"/>
    <property type="evidence" value="ECO:0007669"/>
    <property type="project" value="UniProtKB-KW"/>
</dbReference>
<keyword evidence="2 4" id="KW-0479">Metal-binding</keyword>
<accession>A0AA43XNI1</accession>
<feature type="binding site" evidence="4">
    <location>
        <position position="232"/>
    </location>
    <ligand>
        <name>Mn(2+)</name>
        <dbReference type="ChEBI" id="CHEBI:29035"/>
        <label>2</label>
    </ligand>
</feature>
<feature type="binding site" evidence="4">
    <location>
        <position position="145"/>
    </location>
    <ligand>
        <name>Mn(2+)</name>
        <dbReference type="ChEBI" id="CHEBI:29035"/>
        <label>1</label>
    </ligand>
</feature>
<dbReference type="InterPro" id="IPR023696">
    <property type="entry name" value="Ureohydrolase_dom_sf"/>
</dbReference>
<dbReference type="EMBL" id="SUMG01000025">
    <property type="protein sequence ID" value="NBG89439.1"/>
    <property type="molecule type" value="Genomic_DNA"/>
</dbReference>
<feature type="binding site" evidence="4">
    <location>
        <position position="117"/>
    </location>
    <ligand>
        <name>Mn(2+)</name>
        <dbReference type="ChEBI" id="CHEBI:29035"/>
        <label>1</label>
    </ligand>
</feature>
<dbReference type="PANTHER" id="PTHR11358">
    <property type="entry name" value="ARGINASE/AGMATINASE"/>
    <property type="match status" value="1"/>
</dbReference>
<dbReference type="PIRSF" id="PIRSF036979">
    <property type="entry name" value="Arginase"/>
    <property type="match status" value="1"/>
</dbReference>
<keyword evidence="3 5" id="KW-0378">Hydrolase</keyword>
<feature type="binding site" evidence="4">
    <location>
        <position position="143"/>
    </location>
    <ligand>
        <name>Mn(2+)</name>
        <dbReference type="ChEBI" id="CHEBI:29035"/>
        <label>1</label>
    </ligand>
</feature>
<dbReference type="PROSITE" id="PS51409">
    <property type="entry name" value="ARGINASE_2"/>
    <property type="match status" value="1"/>
</dbReference>
<comment type="cofactor">
    <cofactor evidence="4">
        <name>Mn(2+)</name>
        <dbReference type="ChEBI" id="CHEBI:29035"/>
    </cofactor>
    <text evidence="4">Binds 2 manganese ions per subunit.</text>
</comment>
<dbReference type="SUPFAM" id="SSF52768">
    <property type="entry name" value="Arginase/deacetylase"/>
    <property type="match status" value="1"/>
</dbReference>
<dbReference type="RefSeq" id="WP_160723118.1">
    <property type="nucleotide sequence ID" value="NZ_SUMG01000025.1"/>
</dbReference>
<proteinExistence type="inferred from homology"/>
<organism evidence="5 6">
    <name type="scientific">Isachenkonia alkalipeptolytica</name>
    <dbReference type="NCBI Taxonomy" id="2565777"/>
    <lineage>
        <taxon>Bacteria</taxon>
        <taxon>Bacillati</taxon>
        <taxon>Bacillota</taxon>
        <taxon>Clostridia</taxon>
        <taxon>Eubacteriales</taxon>
        <taxon>Clostridiaceae</taxon>
        <taxon>Isachenkonia</taxon>
    </lineage>
</organism>
<dbReference type="Pfam" id="PF00491">
    <property type="entry name" value="Arginase"/>
    <property type="match status" value="1"/>
</dbReference>
<dbReference type="GO" id="GO:0033389">
    <property type="term" value="P:putrescine biosynthetic process from arginine, via agmatine"/>
    <property type="evidence" value="ECO:0007669"/>
    <property type="project" value="TreeGrafter"/>
</dbReference>
<comment type="similarity">
    <text evidence="1">Belongs to the arginase family. Agmatinase subfamily.</text>
</comment>
<dbReference type="GO" id="GO:0008783">
    <property type="term" value="F:agmatinase activity"/>
    <property type="evidence" value="ECO:0007669"/>
    <property type="project" value="UniProtKB-EC"/>
</dbReference>
<gene>
    <name evidence="5" type="primary">speB</name>
    <name evidence="5" type="ORF">ISALK_13160</name>
</gene>
<dbReference type="EC" id="3.5.3.11" evidence="5"/>
<evidence type="ECO:0000313" key="5">
    <source>
        <dbReference type="EMBL" id="NBG89439.1"/>
    </source>
</evidence>
<reference evidence="5 6" key="1">
    <citation type="submission" date="2019-04" db="EMBL/GenBank/DDBJ databases">
        <title>Isachenkonia alkalipeptolytica gen. nov. sp. nov. a new anaerobic, alkiliphilic organothrophic bacterium capable to reduce synthesized ferrihydrite isolated from a soda lake.</title>
        <authorList>
            <person name="Toshchakov S.V."/>
            <person name="Zavarzina D.G."/>
            <person name="Zhilina T.N."/>
            <person name="Kostrikina N.A."/>
            <person name="Kublanov I.V."/>
        </authorList>
    </citation>
    <scope>NUCLEOTIDE SEQUENCE [LARGE SCALE GENOMIC DNA]</scope>
    <source>
        <strain evidence="5 6">Z-1701</strain>
    </source>
</reference>
<evidence type="ECO:0000313" key="6">
    <source>
        <dbReference type="Proteomes" id="UP000449710"/>
    </source>
</evidence>
<evidence type="ECO:0000256" key="3">
    <source>
        <dbReference type="ARBA" id="ARBA00022801"/>
    </source>
</evidence>
<evidence type="ECO:0000256" key="1">
    <source>
        <dbReference type="ARBA" id="ARBA00009227"/>
    </source>
</evidence>
<dbReference type="Proteomes" id="UP000449710">
    <property type="component" value="Unassembled WGS sequence"/>
</dbReference>
<keyword evidence="4" id="KW-0464">Manganese</keyword>
<keyword evidence="6" id="KW-1185">Reference proteome</keyword>
<feature type="binding site" evidence="4">
    <location>
        <position position="141"/>
    </location>
    <ligand>
        <name>Mn(2+)</name>
        <dbReference type="ChEBI" id="CHEBI:29035"/>
        <label>1</label>
    </ligand>
</feature>
<dbReference type="PRINTS" id="PR00116">
    <property type="entry name" value="ARGINASE"/>
</dbReference>
<dbReference type="PANTHER" id="PTHR11358:SF26">
    <property type="entry name" value="GUANIDINO ACID HYDROLASE, MITOCHONDRIAL"/>
    <property type="match status" value="1"/>
</dbReference>